<keyword evidence="1" id="KW-0812">Transmembrane</keyword>
<dbReference type="OrthoDB" id="6420484at2759"/>
<evidence type="ECO:0000256" key="1">
    <source>
        <dbReference type="SAM" id="Phobius"/>
    </source>
</evidence>
<feature type="transmembrane region" description="Helical" evidence="1">
    <location>
        <begin position="111"/>
        <end position="129"/>
    </location>
</feature>
<feature type="transmembrane region" description="Helical" evidence="1">
    <location>
        <begin position="268"/>
        <end position="297"/>
    </location>
</feature>
<organism evidence="3 4">
    <name type="scientific">Trichonephila inaurata madagascariensis</name>
    <dbReference type="NCBI Taxonomy" id="2747483"/>
    <lineage>
        <taxon>Eukaryota</taxon>
        <taxon>Metazoa</taxon>
        <taxon>Ecdysozoa</taxon>
        <taxon>Arthropoda</taxon>
        <taxon>Chelicerata</taxon>
        <taxon>Arachnida</taxon>
        <taxon>Araneae</taxon>
        <taxon>Araneomorphae</taxon>
        <taxon>Entelegynae</taxon>
        <taxon>Araneoidea</taxon>
        <taxon>Nephilidae</taxon>
        <taxon>Trichonephila</taxon>
        <taxon>Trichonephila inaurata</taxon>
    </lineage>
</organism>
<feature type="transmembrane region" description="Helical" evidence="1">
    <location>
        <begin position="84"/>
        <end position="104"/>
    </location>
</feature>
<evidence type="ECO:0000313" key="2">
    <source>
        <dbReference type="EMBL" id="GFS53318.1"/>
    </source>
</evidence>
<dbReference type="EMBL" id="BMAV01026790">
    <property type="protein sequence ID" value="GFS53318.1"/>
    <property type="molecule type" value="Genomic_DNA"/>
</dbReference>
<dbReference type="EMBL" id="BMAV01004381">
    <property type="protein sequence ID" value="GFY44729.1"/>
    <property type="molecule type" value="Genomic_DNA"/>
</dbReference>
<name>A0A8X6X2A2_9ARAC</name>
<comment type="caution">
    <text evidence="3">The sequence shown here is derived from an EMBL/GenBank/DDBJ whole genome shotgun (WGS) entry which is preliminary data.</text>
</comment>
<sequence>MFILGGYYCMWLKKRQIQVLLKNFFDMEKRFQSARKYYLRVIHISLISISLPILVGYGLSLAVLCNNSKLTNSLFDKLLLGRNYTSYFPIKVLSLMFNSFVSLYLTQQMSLLSGMFYITLCIFLCRIIDECSHHLKLWISSTDVTKISTRVINEYSVIHDFANLLESTMSSEVLWICTANFTDLFAGISIALRFYSYGNPAYTYERLIYTIFNLMSFFIIIYFAAEVSRKDQILRKMVKEAAFVLSLSNESGDNGKLLYKLVKSKEDIVLSAWGVFSFTRSFLLASIAGLISFNLLLIQLDR</sequence>
<keyword evidence="1" id="KW-1133">Transmembrane helix</keyword>
<dbReference type="Proteomes" id="UP000886998">
    <property type="component" value="Unassembled WGS sequence"/>
</dbReference>
<dbReference type="AlphaFoldDB" id="A0A8X6X2A2"/>
<feature type="transmembrane region" description="Helical" evidence="1">
    <location>
        <begin position="173"/>
        <end position="195"/>
    </location>
</feature>
<gene>
    <name evidence="3" type="primary">AVEN_10026_1</name>
    <name evidence="3" type="ORF">TNIN_250691</name>
    <name evidence="2" type="ORF">TNIN_322331</name>
</gene>
<feature type="transmembrane region" description="Helical" evidence="1">
    <location>
        <begin position="37"/>
        <end position="64"/>
    </location>
</feature>
<proteinExistence type="predicted"/>
<accession>A0A8X6X2A2</accession>
<keyword evidence="4" id="KW-1185">Reference proteome</keyword>
<feature type="transmembrane region" description="Helical" evidence="1">
    <location>
        <begin position="207"/>
        <end position="225"/>
    </location>
</feature>
<protein>
    <submittedName>
        <fullName evidence="3">Uncharacterized protein</fullName>
    </submittedName>
</protein>
<evidence type="ECO:0000313" key="4">
    <source>
        <dbReference type="Proteomes" id="UP000886998"/>
    </source>
</evidence>
<evidence type="ECO:0000313" key="3">
    <source>
        <dbReference type="EMBL" id="GFY44729.1"/>
    </source>
</evidence>
<reference evidence="3" key="1">
    <citation type="submission" date="2020-08" db="EMBL/GenBank/DDBJ databases">
        <title>Multicomponent nature underlies the extraordinary mechanical properties of spider dragline silk.</title>
        <authorList>
            <person name="Kono N."/>
            <person name="Nakamura H."/>
            <person name="Mori M."/>
            <person name="Yoshida Y."/>
            <person name="Ohtoshi R."/>
            <person name="Malay A.D."/>
            <person name="Moran D.A.P."/>
            <person name="Tomita M."/>
            <person name="Numata K."/>
            <person name="Arakawa K."/>
        </authorList>
    </citation>
    <scope>NUCLEOTIDE SEQUENCE</scope>
</reference>
<keyword evidence="1" id="KW-0472">Membrane</keyword>